<dbReference type="InterPro" id="IPR003451">
    <property type="entry name" value="LytB/IspH"/>
</dbReference>
<dbReference type="PANTHER" id="PTHR30426:SF0">
    <property type="entry name" value="4-HYDROXY-3-METHYLBUT-2-ENYL DIPHOSPHATE REDUCTASE"/>
    <property type="match status" value="1"/>
</dbReference>
<dbReference type="GO" id="GO:0046872">
    <property type="term" value="F:metal ion binding"/>
    <property type="evidence" value="ECO:0007669"/>
    <property type="project" value="UniProtKB-KW"/>
</dbReference>
<keyword evidence="2" id="KW-0004">4Fe-4S</keyword>
<dbReference type="GO" id="GO:0051745">
    <property type="term" value="F:4-hydroxy-3-methylbut-2-enyl diphosphate reductase activity"/>
    <property type="evidence" value="ECO:0007669"/>
    <property type="project" value="InterPro"/>
</dbReference>
<dbReference type="GO" id="GO:0051539">
    <property type="term" value="F:4 iron, 4 sulfur cluster binding"/>
    <property type="evidence" value="ECO:0007669"/>
    <property type="project" value="UniProtKB-KW"/>
</dbReference>
<keyword evidence="5" id="KW-0411">Iron-sulfur</keyword>
<comment type="caution">
    <text evidence="6">The sequence shown here is derived from an EMBL/GenBank/DDBJ whole genome shotgun (WGS) entry which is preliminary data.</text>
</comment>
<dbReference type="AlphaFoldDB" id="A0A4R2QJW1"/>
<evidence type="ECO:0000256" key="5">
    <source>
        <dbReference type="ARBA" id="ARBA00023014"/>
    </source>
</evidence>
<evidence type="ECO:0000313" key="6">
    <source>
        <dbReference type="EMBL" id="TCP47331.1"/>
    </source>
</evidence>
<dbReference type="PANTHER" id="PTHR30426">
    <property type="entry name" value="4-HYDROXY-3-METHYLBUT-2-ENYL DIPHOSPHATE REDUCTASE"/>
    <property type="match status" value="1"/>
</dbReference>
<keyword evidence="4" id="KW-0408">Iron</keyword>
<reference evidence="6 7" key="1">
    <citation type="submission" date="2019-03" db="EMBL/GenBank/DDBJ databases">
        <title>Genomic Encyclopedia of Type Strains, Phase IV (KMG-IV): sequencing the most valuable type-strain genomes for metagenomic binning, comparative biology and taxonomic classification.</title>
        <authorList>
            <person name="Goeker M."/>
        </authorList>
    </citation>
    <scope>NUCLEOTIDE SEQUENCE [LARGE SCALE GENOMIC DNA]</scope>
    <source>
        <strain evidence="6 7">DSM 45765</strain>
    </source>
</reference>
<accession>A0A4R2QJW1</accession>
<keyword evidence="3" id="KW-0479">Metal-binding</keyword>
<dbReference type="Pfam" id="PF02401">
    <property type="entry name" value="LYTB"/>
    <property type="match status" value="1"/>
</dbReference>
<keyword evidence="7" id="KW-1185">Reference proteome</keyword>
<protein>
    <submittedName>
        <fullName evidence="6">4-hydroxy-3-methylbut-2-enyl diphosphate reductase</fullName>
    </submittedName>
</protein>
<evidence type="ECO:0000256" key="3">
    <source>
        <dbReference type="ARBA" id="ARBA00022723"/>
    </source>
</evidence>
<organism evidence="6 7">
    <name type="scientific">Tamaricihabitans halophyticus</name>
    <dbReference type="NCBI Taxonomy" id="1262583"/>
    <lineage>
        <taxon>Bacteria</taxon>
        <taxon>Bacillati</taxon>
        <taxon>Actinomycetota</taxon>
        <taxon>Actinomycetes</taxon>
        <taxon>Pseudonocardiales</taxon>
        <taxon>Pseudonocardiaceae</taxon>
        <taxon>Tamaricihabitans</taxon>
    </lineage>
</organism>
<evidence type="ECO:0000256" key="1">
    <source>
        <dbReference type="ARBA" id="ARBA00001966"/>
    </source>
</evidence>
<dbReference type="Proteomes" id="UP000294911">
    <property type="component" value="Unassembled WGS sequence"/>
</dbReference>
<evidence type="ECO:0000313" key="7">
    <source>
        <dbReference type="Proteomes" id="UP000294911"/>
    </source>
</evidence>
<evidence type="ECO:0000256" key="2">
    <source>
        <dbReference type="ARBA" id="ARBA00022485"/>
    </source>
</evidence>
<sequence>MQAIAARCDLVLVVGSSSSSNSRRLVEVAHAAGAAHAFLIDDADGVDAGWLAGVHTVGLSAGASTPETLVDEVLSSLADHGYADVVLATVTIEDVRFELPRELRA</sequence>
<gene>
    <name evidence="6" type="ORF">EV191_112127</name>
</gene>
<name>A0A4R2QJW1_9PSEU</name>
<dbReference type="EMBL" id="SLXQ01000012">
    <property type="protein sequence ID" value="TCP47331.1"/>
    <property type="molecule type" value="Genomic_DNA"/>
</dbReference>
<dbReference type="GO" id="GO:0019288">
    <property type="term" value="P:isopentenyl diphosphate biosynthetic process, methylerythritol 4-phosphate pathway"/>
    <property type="evidence" value="ECO:0007669"/>
    <property type="project" value="InterPro"/>
</dbReference>
<proteinExistence type="predicted"/>
<comment type="cofactor">
    <cofactor evidence="1">
        <name>[4Fe-4S] cluster</name>
        <dbReference type="ChEBI" id="CHEBI:49883"/>
    </cofactor>
</comment>
<dbReference type="GO" id="GO:0050992">
    <property type="term" value="P:dimethylallyl diphosphate biosynthetic process"/>
    <property type="evidence" value="ECO:0007669"/>
    <property type="project" value="InterPro"/>
</dbReference>
<evidence type="ECO:0000256" key="4">
    <source>
        <dbReference type="ARBA" id="ARBA00023004"/>
    </source>
</evidence>
<dbReference type="Gene3D" id="3.40.1010.20">
    <property type="entry name" value="4-hydroxy-3-methylbut-2-enyl diphosphate reductase, catalytic domain"/>
    <property type="match status" value="1"/>
</dbReference>